<dbReference type="Proteomes" id="UP000316624">
    <property type="component" value="Unassembled WGS sequence"/>
</dbReference>
<dbReference type="NCBIfam" id="TIGR01262">
    <property type="entry name" value="maiA"/>
    <property type="match status" value="1"/>
</dbReference>
<dbReference type="PROSITE" id="PS50405">
    <property type="entry name" value="GST_CTER"/>
    <property type="match status" value="1"/>
</dbReference>
<feature type="domain" description="GST N-terminal" evidence="2">
    <location>
        <begin position="1"/>
        <end position="82"/>
    </location>
</feature>
<dbReference type="GO" id="GO:0016034">
    <property type="term" value="F:maleylacetoacetate isomerase activity"/>
    <property type="evidence" value="ECO:0007669"/>
    <property type="project" value="TreeGrafter"/>
</dbReference>
<dbReference type="GO" id="GO:0006559">
    <property type="term" value="P:L-phenylalanine catabolic process"/>
    <property type="evidence" value="ECO:0007669"/>
    <property type="project" value="TreeGrafter"/>
</dbReference>
<accession>A0A562KEG0</accession>
<evidence type="ECO:0000259" key="2">
    <source>
        <dbReference type="PROSITE" id="PS50404"/>
    </source>
</evidence>
<dbReference type="InterPro" id="IPR004045">
    <property type="entry name" value="Glutathione_S-Trfase_N"/>
</dbReference>
<dbReference type="GO" id="GO:0004364">
    <property type="term" value="F:glutathione transferase activity"/>
    <property type="evidence" value="ECO:0007669"/>
    <property type="project" value="TreeGrafter"/>
</dbReference>
<comment type="similarity">
    <text evidence="1">Belongs to the GST superfamily. Zeta family.</text>
</comment>
<keyword evidence="4" id="KW-0670">Pyruvate</keyword>
<keyword evidence="5" id="KW-1185">Reference proteome</keyword>
<dbReference type="PANTHER" id="PTHR42673">
    <property type="entry name" value="MALEYLACETOACETATE ISOMERASE"/>
    <property type="match status" value="1"/>
</dbReference>
<dbReference type="PANTHER" id="PTHR42673:SF21">
    <property type="entry name" value="GLUTATHIONE S-TRANSFERASE YFCF"/>
    <property type="match status" value="1"/>
</dbReference>
<name>A0A562KEG0_SPHWJ</name>
<dbReference type="InterPro" id="IPR036249">
    <property type="entry name" value="Thioredoxin-like_sf"/>
</dbReference>
<feature type="domain" description="GST C-terminal" evidence="3">
    <location>
        <begin position="87"/>
        <end position="212"/>
    </location>
</feature>
<keyword evidence="4" id="KW-0413">Isomerase</keyword>
<evidence type="ECO:0000256" key="1">
    <source>
        <dbReference type="ARBA" id="ARBA00010007"/>
    </source>
</evidence>
<dbReference type="GO" id="GO:0006749">
    <property type="term" value="P:glutathione metabolic process"/>
    <property type="evidence" value="ECO:0007669"/>
    <property type="project" value="TreeGrafter"/>
</dbReference>
<dbReference type="CDD" id="cd03191">
    <property type="entry name" value="GST_C_Zeta"/>
    <property type="match status" value="1"/>
</dbReference>
<reference evidence="4 5" key="1">
    <citation type="journal article" date="2015" name="Stand. Genomic Sci.">
        <title>Genomic Encyclopedia of Bacterial and Archaeal Type Strains, Phase III: the genomes of soil and plant-associated and newly described type strains.</title>
        <authorList>
            <person name="Whitman W.B."/>
            <person name="Woyke T."/>
            <person name="Klenk H.P."/>
            <person name="Zhou Y."/>
            <person name="Lilburn T.G."/>
            <person name="Beck B.J."/>
            <person name="De Vos P."/>
            <person name="Vandamme P."/>
            <person name="Eisen J.A."/>
            <person name="Garrity G."/>
            <person name="Hugenholtz P."/>
            <person name="Kyrpides N.C."/>
        </authorList>
    </citation>
    <scope>NUCLEOTIDE SEQUENCE [LARGE SCALE GENOMIC DNA]</scope>
    <source>
        <strain evidence="4 5">CGMCC 1.7748</strain>
    </source>
</reference>
<dbReference type="CDD" id="cd03042">
    <property type="entry name" value="GST_N_Zeta"/>
    <property type="match status" value="1"/>
</dbReference>
<evidence type="ECO:0000313" key="4">
    <source>
        <dbReference type="EMBL" id="TWH93800.1"/>
    </source>
</evidence>
<dbReference type="GO" id="GO:0005737">
    <property type="term" value="C:cytoplasm"/>
    <property type="evidence" value="ECO:0007669"/>
    <property type="project" value="InterPro"/>
</dbReference>
<dbReference type="PROSITE" id="PS50404">
    <property type="entry name" value="GST_NTER"/>
    <property type="match status" value="1"/>
</dbReference>
<dbReference type="InterPro" id="IPR036282">
    <property type="entry name" value="Glutathione-S-Trfase_C_sf"/>
</dbReference>
<dbReference type="SFLD" id="SFLDG00358">
    <property type="entry name" value="Main_(cytGST)"/>
    <property type="match status" value="1"/>
</dbReference>
<dbReference type="InterPro" id="IPR040079">
    <property type="entry name" value="Glutathione_S-Trfase"/>
</dbReference>
<protein>
    <submittedName>
        <fullName evidence="4">Maleylacetoacetate isomerase/maleylpyruvate isomerase</fullName>
    </submittedName>
</protein>
<dbReference type="RefSeq" id="WP_021245441.1">
    <property type="nucleotide sequence ID" value="NZ_JACIIY010000004.1"/>
</dbReference>
<dbReference type="AlphaFoldDB" id="A0A562KEG0"/>
<evidence type="ECO:0000313" key="5">
    <source>
        <dbReference type="Proteomes" id="UP000316624"/>
    </source>
</evidence>
<dbReference type="Gene3D" id="3.40.30.10">
    <property type="entry name" value="Glutaredoxin"/>
    <property type="match status" value="1"/>
</dbReference>
<dbReference type="SUPFAM" id="SSF47616">
    <property type="entry name" value="GST C-terminal domain-like"/>
    <property type="match status" value="1"/>
</dbReference>
<dbReference type="SFLD" id="SFLDS00019">
    <property type="entry name" value="Glutathione_Transferase_(cytos"/>
    <property type="match status" value="1"/>
</dbReference>
<dbReference type="EMBL" id="VLKK01000006">
    <property type="protein sequence ID" value="TWH93800.1"/>
    <property type="molecule type" value="Genomic_DNA"/>
</dbReference>
<sequence length="213" mass="23375">MDRVLYGYWRSTAAYRVRIALALKGLSHDAVSINLRTGEQKGDAFRAINRQGFVPCLVDGPHSLSQSLAILEYLEEIYPDPPLIPGDAAERAHVRALAQIVACDIHPLNNLRVLKYLAGDLGLEQEGINVWARHWIESGFAVLEDAAAASGAFLAGNKLSIADICLVPQLYNARRVETDLSRFPALLDLEARLLQIPAFADAQPERQPDAVPV</sequence>
<dbReference type="Gene3D" id="1.20.1050.10">
    <property type="match status" value="1"/>
</dbReference>
<gene>
    <name evidence="4" type="ORF">IQ35_02010</name>
</gene>
<dbReference type="SUPFAM" id="SSF52833">
    <property type="entry name" value="Thioredoxin-like"/>
    <property type="match status" value="1"/>
</dbReference>
<evidence type="ECO:0000259" key="3">
    <source>
        <dbReference type="PROSITE" id="PS50405"/>
    </source>
</evidence>
<dbReference type="InterPro" id="IPR034330">
    <property type="entry name" value="GST_Zeta_C"/>
</dbReference>
<dbReference type="Pfam" id="PF13417">
    <property type="entry name" value="GST_N_3"/>
    <property type="match status" value="1"/>
</dbReference>
<proteinExistence type="inferred from homology"/>
<dbReference type="InterPro" id="IPR034333">
    <property type="entry name" value="GST_Zeta_N"/>
</dbReference>
<organism evidence="4 5">
    <name type="scientific">Sphingobium wenxiniae (strain DSM 21828 / CGMCC 1.7748 / JZ-1)</name>
    <dbReference type="NCBI Taxonomy" id="595605"/>
    <lineage>
        <taxon>Bacteria</taxon>
        <taxon>Pseudomonadati</taxon>
        <taxon>Pseudomonadota</taxon>
        <taxon>Alphaproteobacteria</taxon>
        <taxon>Sphingomonadales</taxon>
        <taxon>Sphingomonadaceae</taxon>
        <taxon>Sphingobium</taxon>
    </lineage>
</organism>
<comment type="caution">
    <text evidence="4">The sequence shown here is derived from an EMBL/GenBank/DDBJ whole genome shotgun (WGS) entry which is preliminary data.</text>
</comment>
<dbReference type="InterPro" id="IPR005955">
    <property type="entry name" value="GST_Zeta"/>
</dbReference>
<dbReference type="InterPro" id="IPR010987">
    <property type="entry name" value="Glutathione-S-Trfase_C-like"/>
</dbReference>
<dbReference type="Pfam" id="PF13410">
    <property type="entry name" value="GST_C_2"/>
    <property type="match status" value="1"/>
</dbReference>